<sequence length="70" mass="7560">MILCCEGRWEACGPSILTSNNPNRAADSCSSCCLSNPSMSNAFGFTLYPLLLAPYDSRKIYIVATTCTTN</sequence>
<dbReference type="Proteomes" id="UP000092993">
    <property type="component" value="Unassembled WGS sequence"/>
</dbReference>
<reference evidence="1 2" key="1">
    <citation type="submission" date="2016-03" db="EMBL/GenBank/DDBJ databases">
        <title>Whole genome sequencing of Grifola frondosa 9006-11.</title>
        <authorList>
            <person name="Min B."/>
            <person name="Park H."/>
            <person name="Kim J.-G."/>
            <person name="Cho H."/>
            <person name="Oh Y.-L."/>
            <person name="Kong W.-S."/>
            <person name="Choi I.-G."/>
        </authorList>
    </citation>
    <scope>NUCLEOTIDE SEQUENCE [LARGE SCALE GENOMIC DNA]</scope>
    <source>
        <strain evidence="1 2">9006-11</strain>
    </source>
</reference>
<proteinExistence type="predicted"/>
<name>A0A1C7MJM8_GRIFR</name>
<keyword evidence="2" id="KW-1185">Reference proteome</keyword>
<evidence type="ECO:0000313" key="2">
    <source>
        <dbReference type="Proteomes" id="UP000092993"/>
    </source>
</evidence>
<dbReference type="AlphaFoldDB" id="A0A1C7MJM8"/>
<evidence type="ECO:0000313" key="1">
    <source>
        <dbReference type="EMBL" id="OBZ76988.1"/>
    </source>
</evidence>
<accession>A0A1C7MJM8</accession>
<dbReference type="EMBL" id="LUGG01000003">
    <property type="protein sequence ID" value="OBZ76988.1"/>
    <property type="molecule type" value="Genomic_DNA"/>
</dbReference>
<protein>
    <submittedName>
        <fullName evidence="1">Uncharacterized protein</fullName>
    </submittedName>
</protein>
<organism evidence="1 2">
    <name type="scientific">Grifola frondosa</name>
    <name type="common">Maitake</name>
    <name type="synonym">Polyporus frondosus</name>
    <dbReference type="NCBI Taxonomy" id="5627"/>
    <lineage>
        <taxon>Eukaryota</taxon>
        <taxon>Fungi</taxon>
        <taxon>Dikarya</taxon>
        <taxon>Basidiomycota</taxon>
        <taxon>Agaricomycotina</taxon>
        <taxon>Agaricomycetes</taxon>
        <taxon>Polyporales</taxon>
        <taxon>Grifolaceae</taxon>
        <taxon>Grifola</taxon>
    </lineage>
</organism>
<comment type="caution">
    <text evidence="1">The sequence shown here is derived from an EMBL/GenBank/DDBJ whole genome shotgun (WGS) entry which is preliminary data.</text>
</comment>
<gene>
    <name evidence="1" type="ORF">A0H81_03429</name>
</gene>